<accession>A0A174A2X0</accession>
<evidence type="ECO:0000313" key="1">
    <source>
        <dbReference type="EMBL" id="CUN82493.1"/>
    </source>
</evidence>
<dbReference type="Proteomes" id="UP000095447">
    <property type="component" value="Unassembled WGS sequence"/>
</dbReference>
<gene>
    <name evidence="1" type="ORF">ERS852395_01426</name>
</gene>
<sequence>MLDINKRVRCEVTTVAEMIEALQRLPQDGIVHFEGKKKGYIHCDPESRTINFDTDDLSAMYEEVSEEPKEYYLVCIDTYFKEYVAIKAQNHFEAEIKARDFSQINFNGMNKEVYVCAACNVHTKTYAQEHNYKIIEEDV</sequence>
<dbReference type="AlphaFoldDB" id="A0A174A2X0"/>
<evidence type="ECO:0000313" key="2">
    <source>
        <dbReference type="Proteomes" id="UP000095447"/>
    </source>
</evidence>
<proteinExistence type="predicted"/>
<organism evidence="1 2">
    <name type="scientific">Blautia obeum</name>
    <dbReference type="NCBI Taxonomy" id="40520"/>
    <lineage>
        <taxon>Bacteria</taxon>
        <taxon>Bacillati</taxon>
        <taxon>Bacillota</taxon>
        <taxon>Clostridia</taxon>
        <taxon>Lachnospirales</taxon>
        <taxon>Lachnospiraceae</taxon>
        <taxon>Blautia</taxon>
    </lineage>
</organism>
<dbReference type="RefSeq" id="WP_055053172.1">
    <property type="nucleotide sequence ID" value="NZ_CYZA01000006.1"/>
</dbReference>
<dbReference type="EMBL" id="CYZA01000006">
    <property type="protein sequence ID" value="CUN82493.1"/>
    <property type="molecule type" value="Genomic_DNA"/>
</dbReference>
<reference evidence="1 2" key="1">
    <citation type="submission" date="2015-09" db="EMBL/GenBank/DDBJ databases">
        <authorList>
            <consortium name="Pathogen Informatics"/>
        </authorList>
    </citation>
    <scope>NUCLEOTIDE SEQUENCE [LARGE SCALE GENOMIC DNA]</scope>
    <source>
        <strain evidence="1 2">2789STDY5608838</strain>
    </source>
</reference>
<protein>
    <submittedName>
        <fullName evidence="1">Uncharacterized protein</fullName>
    </submittedName>
</protein>
<name>A0A174A2X0_9FIRM</name>